<protein>
    <submittedName>
        <fullName evidence="5">Thioredoxin</fullName>
    </submittedName>
</protein>
<dbReference type="Proteomes" id="UP000005239">
    <property type="component" value="Unassembled WGS sequence"/>
</dbReference>
<reference evidence="6" key="1">
    <citation type="journal article" date="2008" name="Nat. Genet.">
        <title>The Pristionchus pacificus genome provides a unique perspective on nematode lifestyle and parasitism.</title>
        <authorList>
            <person name="Dieterich C."/>
            <person name="Clifton S.W."/>
            <person name="Schuster L.N."/>
            <person name="Chinwalla A."/>
            <person name="Delehaunty K."/>
            <person name="Dinkelacker I."/>
            <person name="Fulton L."/>
            <person name="Fulton R."/>
            <person name="Godfrey J."/>
            <person name="Minx P."/>
            <person name="Mitreva M."/>
            <person name="Roeseler W."/>
            <person name="Tian H."/>
            <person name="Witte H."/>
            <person name="Yang S.P."/>
            <person name="Wilson R.K."/>
            <person name="Sommer R.J."/>
        </authorList>
    </citation>
    <scope>NUCLEOTIDE SEQUENCE [LARGE SCALE GENOMIC DNA]</scope>
    <source>
        <strain evidence="6">PS312</strain>
    </source>
</reference>
<reference evidence="5" key="2">
    <citation type="submission" date="2022-06" db="UniProtKB">
        <authorList>
            <consortium name="EnsemblMetazoa"/>
        </authorList>
    </citation>
    <scope>IDENTIFICATION</scope>
    <source>
        <strain evidence="5">PS312</strain>
    </source>
</reference>
<accession>A0A8R1U791</accession>
<dbReference type="PANTHER" id="PTHR18929">
    <property type="entry name" value="PROTEIN DISULFIDE ISOMERASE"/>
    <property type="match status" value="1"/>
</dbReference>
<feature type="region of interest" description="Disordered" evidence="2">
    <location>
        <begin position="222"/>
        <end position="261"/>
    </location>
</feature>
<feature type="region of interest" description="Disordered" evidence="2">
    <location>
        <begin position="148"/>
        <end position="171"/>
    </location>
</feature>
<dbReference type="InterPro" id="IPR013766">
    <property type="entry name" value="Thioredoxin_domain"/>
</dbReference>
<feature type="compositionally biased region" description="Pro residues" evidence="2">
    <location>
        <begin position="228"/>
        <end position="244"/>
    </location>
</feature>
<evidence type="ECO:0000256" key="1">
    <source>
        <dbReference type="ARBA" id="ARBA00006347"/>
    </source>
</evidence>
<name>A0A2A6C0K9_PRIPA</name>
<dbReference type="Gene3D" id="3.40.30.10">
    <property type="entry name" value="Glutaredoxin"/>
    <property type="match status" value="3"/>
</dbReference>
<dbReference type="PANTHER" id="PTHR18929:SF240">
    <property type="entry name" value="PROTEIN DISULFIDE-ISOMERASE"/>
    <property type="match status" value="1"/>
</dbReference>
<evidence type="ECO:0000313" key="6">
    <source>
        <dbReference type="Proteomes" id="UP000005239"/>
    </source>
</evidence>
<feature type="compositionally biased region" description="Low complexity" evidence="2">
    <location>
        <begin position="245"/>
        <end position="256"/>
    </location>
</feature>
<dbReference type="InterPro" id="IPR036249">
    <property type="entry name" value="Thioredoxin-like_sf"/>
</dbReference>
<dbReference type="OrthoDB" id="427280at2759"/>
<keyword evidence="6" id="KW-1185">Reference proteome</keyword>
<dbReference type="SUPFAM" id="SSF52833">
    <property type="entry name" value="Thioredoxin-like"/>
    <property type="match status" value="2"/>
</dbReference>
<keyword evidence="4" id="KW-0732">Signal</keyword>
<dbReference type="GO" id="GO:0006457">
    <property type="term" value="P:protein folding"/>
    <property type="evidence" value="ECO:0000318"/>
    <property type="project" value="GO_Central"/>
</dbReference>
<feature type="transmembrane region" description="Helical" evidence="3">
    <location>
        <begin position="65"/>
        <end position="86"/>
    </location>
</feature>
<dbReference type="FunFam" id="3.40.30.10:FF:000400">
    <property type="entry name" value="Thioredoxin"/>
    <property type="match status" value="1"/>
</dbReference>
<evidence type="ECO:0000256" key="4">
    <source>
        <dbReference type="SAM" id="SignalP"/>
    </source>
</evidence>
<comment type="similarity">
    <text evidence="1">Belongs to the protein disulfide isomerase family.</text>
</comment>
<dbReference type="Pfam" id="PF00085">
    <property type="entry name" value="Thioredoxin"/>
    <property type="match status" value="2"/>
</dbReference>
<dbReference type="GO" id="GO:0005783">
    <property type="term" value="C:endoplasmic reticulum"/>
    <property type="evidence" value="ECO:0000318"/>
    <property type="project" value="GO_Central"/>
</dbReference>
<feature type="chain" id="PRO_5043702708" evidence="4">
    <location>
        <begin position="23"/>
        <end position="625"/>
    </location>
</feature>
<keyword evidence="3" id="KW-1133">Transmembrane helix</keyword>
<keyword evidence="3" id="KW-0472">Membrane</keyword>
<feature type="signal peptide" evidence="4">
    <location>
        <begin position="1"/>
        <end position="22"/>
    </location>
</feature>
<evidence type="ECO:0000256" key="3">
    <source>
        <dbReference type="SAM" id="Phobius"/>
    </source>
</evidence>
<dbReference type="EnsemblMetazoa" id="PPA09536.1">
    <property type="protein sequence ID" value="PPA09536.1"/>
    <property type="gene ID" value="WBGene00099090"/>
</dbReference>
<dbReference type="AlphaFoldDB" id="A0A2A6C0K9"/>
<gene>
    <name evidence="5" type="primary">WBGene00099090</name>
</gene>
<dbReference type="FunFam" id="3.40.30.10:FF:000583">
    <property type="entry name" value="Thioredoxin"/>
    <property type="match status" value="1"/>
</dbReference>
<accession>A0A2A6C0K9</accession>
<evidence type="ECO:0000256" key="2">
    <source>
        <dbReference type="SAM" id="MobiDB-lite"/>
    </source>
</evidence>
<evidence type="ECO:0000313" key="5">
    <source>
        <dbReference type="EnsemblMetazoa" id="PPA09536.1"/>
    </source>
</evidence>
<feature type="compositionally biased region" description="Basic residues" evidence="2">
    <location>
        <begin position="159"/>
        <end position="169"/>
    </location>
</feature>
<dbReference type="GO" id="GO:0034976">
    <property type="term" value="P:response to endoplasmic reticulum stress"/>
    <property type="evidence" value="ECO:0000318"/>
    <property type="project" value="GO_Central"/>
</dbReference>
<proteinExistence type="inferred from homology"/>
<dbReference type="GO" id="GO:0003756">
    <property type="term" value="F:protein disulfide isomerase activity"/>
    <property type="evidence" value="ECO:0000318"/>
    <property type="project" value="GO_Central"/>
</dbReference>
<sequence length="625" mass="69427">MRPLCVVASLLLLLYAPLPSSAERTIRLKAVGDEPHHHHSSSDKHAHLSSIEELPYCRADPYEHLHWTIVGGVITALLVALIYVHFQYASMQYQHALLVRIYRGRARRDNEDHAAIRKELKGRRMGARLSEYLDRKAAENGLDDVKTARDAVPRPQRVPSRRSRRSVRRVRTEDEIREDLFADPANNAALVSERSLLSSPKKKPKELPITYAFDIKESYNDDLIGAPDPVPPKPAQPASDPPASDPKSQPASDPPSTKNKVEPKHLALMGDQLDTSIEILEEEGTVASSSAKSSSSKTPIIVISEEPTTEVITLRGNALYARLAVLMGSAVSKEDALSEMKEMSRQTVARKREAGVTELWDAGEELSDPSTALMQGRDRPPPKRIGPPAAVITEHVLPSTCNDVLKSVVAKFNASQLITPRQQDNFELKDEGTEVKLAKVDATVHGNLASKFEVRGYPTLTFFRAGKTSEYTCRDADAIVNWLKKKTGPAAVTIESSDDLKAFVEGKAVYTVAYFEFFDLTTENIVSFNERFLVGELKQHLMSADPVKVLVGKNFNEVHKNSGKGLLFKFYVPWCEHCKSLVPVWEELGEKYGTSDKVLIAKVGSSHIEIGETTEDEKKKEHTEL</sequence>
<keyword evidence="3" id="KW-0812">Transmembrane</keyword>
<organism evidence="5 6">
    <name type="scientific">Pristionchus pacificus</name>
    <name type="common">Parasitic nematode worm</name>
    <dbReference type="NCBI Taxonomy" id="54126"/>
    <lineage>
        <taxon>Eukaryota</taxon>
        <taxon>Metazoa</taxon>
        <taxon>Ecdysozoa</taxon>
        <taxon>Nematoda</taxon>
        <taxon>Chromadorea</taxon>
        <taxon>Rhabditida</taxon>
        <taxon>Rhabditina</taxon>
        <taxon>Diplogasteromorpha</taxon>
        <taxon>Diplogasteroidea</taxon>
        <taxon>Neodiplogasteridae</taxon>
        <taxon>Pristionchus</taxon>
    </lineage>
</organism>